<feature type="repeat" description="PPR" evidence="3">
    <location>
        <begin position="416"/>
        <end position="450"/>
    </location>
</feature>
<evidence type="ECO:0000313" key="5">
    <source>
        <dbReference type="Proteomes" id="UP001141253"/>
    </source>
</evidence>
<reference evidence="4" key="1">
    <citation type="submission" date="2022-10" db="EMBL/GenBank/DDBJ databases">
        <authorList>
            <person name="Hyden B.L."/>
            <person name="Feng K."/>
            <person name="Yates T."/>
            <person name="Jawdy S."/>
            <person name="Smart L.B."/>
            <person name="Muchero W."/>
        </authorList>
    </citation>
    <scope>NUCLEOTIDE SEQUENCE</scope>
    <source>
        <tissue evidence="4">Shoot tip</tissue>
    </source>
</reference>
<feature type="repeat" description="PPR" evidence="3">
    <location>
        <begin position="346"/>
        <end position="380"/>
    </location>
</feature>
<keyword evidence="5" id="KW-1185">Reference proteome</keyword>
<reference evidence="4" key="2">
    <citation type="journal article" date="2023" name="Int. J. Mol. Sci.">
        <title>De Novo Assembly and Annotation of 11 Diverse Shrub Willow (Salix) Genomes Reveals Novel Gene Organization in Sex-Linked Regions.</title>
        <authorList>
            <person name="Hyden B."/>
            <person name="Feng K."/>
            <person name="Yates T.B."/>
            <person name="Jawdy S."/>
            <person name="Cereghino C."/>
            <person name="Smart L.B."/>
            <person name="Muchero W."/>
        </authorList>
    </citation>
    <scope>NUCLEOTIDE SEQUENCE</scope>
    <source>
        <tissue evidence="4">Shoot tip</tissue>
    </source>
</reference>
<feature type="repeat" description="PPR" evidence="3">
    <location>
        <begin position="311"/>
        <end position="345"/>
    </location>
</feature>
<accession>A0ABQ9AIT3</accession>
<feature type="repeat" description="PPR" evidence="3">
    <location>
        <begin position="171"/>
        <end position="205"/>
    </location>
</feature>
<feature type="repeat" description="PPR" evidence="3">
    <location>
        <begin position="381"/>
        <end position="415"/>
    </location>
</feature>
<dbReference type="InterPro" id="IPR002885">
    <property type="entry name" value="PPR_rpt"/>
</dbReference>
<feature type="repeat" description="PPR" evidence="3">
    <location>
        <begin position="451"/>
        <end position="485"/>
    </location>
</feature>
<dbReference type="Pfam" id="PF13041">
    <property type="entry name" value="PPR_2"/>
    <property type="match status" value="5"/>
</dbReference>
<evidence type="ECO:0000256" key="3">
    <source>
        <dbReference type="PROSITE-ProRule" id="PRU00708"/>
    </source>
</evidence>
<feature type="repeat" description="PPR" evidence="3">
    <location>
        <begin position="568"/>
        <end position="602"/>
    </location>
</feature>
<feature type="repeat" description="PPR" evidence="3">
    <location>
        <begin position="486"/>
        <end position="520"/>
    </location>
</feature>
<evidence type="ECO:0008006" key="6">
    <source>
        <dbReference type="Google" id="ProtNLM"/>
    </source>
</evidence>
<dbReference type="NCBIfam" id="TIGR00756">
    <property type="entry name" value="PPR"/>
    <property type="match status" value="9"/>
</dbReference>
<name>A0ABQ9AIT3_9ROSI</name>
<dbReference type="EMBL" id="JAPFFI010000020">
    <property type="protein sequence ID" value="KAJ6340423.1"/>
    <property type="molecule type" value="Genomic_DNA"/>
</dbReference>
<evidence type="ECO:0000256" key="1">
    <source>
        <dbReference type="ARBA" id="ARBA00007626"/>
    </source>
</evidence>
<dbReference type="InterPro" id="IPR011990">
    <property type="entry name" value="TPR-like_helical_dom_sf"/>
</dbReference>
<proteinExistence type="inferred from homology"/>
<comment type="similarity">
    <text evidence="1">Belongs to the PPR family. P subfamily.</text>
</comment>
<organism evidence="4 5">
    <name type="scientific">Salix suchowensis</name>
    <dbReference type="NCBI Taxonomy" id="1278906"/>
    <lineage>
        <taxon>Eukaryota</taxon>
        <taxon>Viridiplantae</taxon>
        <taxon>Streptophyta</taxon>
        <taxon>Embryophyta</taxon>
        <taxon>Tracheophyta</taxon>
        <taxon>Spermatophyta</taxon>
        <taxon>Magnoliopsida</taxon>
        <taxon>eudicotyledons</taxon>
        <taxon>Gunneridae</taxon>
        <taxon>Pentapetalae</taxon>
        <taxon>rosids</taxon>
        <taxon>fabids</taxon>
        <taxon>Malpighiales</taxon>
        <taxon>Salicaceae</taxon>
        <taxon>Saliceae</taxon>
        <taxon>Salix</taxon>
    </lineage>
</organism>
<evidence type="ECO:0000313" key="4">
    <source>
        <dbReference type="EMBL" id="KAJ6340423.1"/>
    </source>
</evidence>
<evidence type="ECO:0000256" key="2">
    <source>
        <dbReference type="ARBA" id="ARBA00022737"/>
    </source>
</evidence>
<keyword evidence="2" id="KW-0677">Repeat</keyword>
<dbReference type="PANTHER" id="PTHR47938:SF7">
    <property type="entry name" value="PENTACOTRIPEPTIDE-REPEAT REGION OF PRORP DOMAIN-CONTAINING PROTEIN"/>
    <property type="match status" value="1"/>
</dbReference>
<dbReference type="PROSITE" id="PS51375">
    <property type="entry name" value="PPR"/>
    <property type="match status" value="8"/>
</dbReference>
<dbReference type="Gene3D" id="1.25.40.10">
    <property type="entry name" value="Tetratricopeptide repeat domain"/>
    <property type="match status" value="5"/>
</dbReference>
<dbReference type="PANTHER" id="PTHR47938">
    <property type="entry name" value="RESPIRATORY COMPLEX I CHAPERONE (CIA84), PUTATIVE (AFU_ORTHOLOGUE AFUA_2G06020)-RELATED"/>
    <property type="match status" value="1"/>
</dbReference>
<protein>
    <recommendedName>
        <fullName evidence="6">Pentatricopeptide repeat-containing protein</fullName>
    </recommendedName>
</protein>
<sequence>MVLKSLFFCNSSLIISKILVNIRSPSAIFSSITRSNNRCSYYYFFSSSSSSSNKNWSLTHQIAKAFHDHQSPKPLNPILLSKLQLHHVPDIILSLKSKPFSAIGFFEWAESFFISPLSAPSFCALLHVLLQNQLFSRAACVFDKFIMQFGNDYDTLDAFRDGFCDLDSTNPSVVYGFLIESYCRKGMFDKSVDIFMHVCVKGIFVSPNVVSFLLGSLVDSHCVAVIVDKYGELCSAMREQSFSVYEFVMNRFMNRGEVEMGFGFHKALIEGGFGLDIITCNKILKAIWMQNDIGVADDYFNMVLRTGPKPNVVTFSTLIDAYCKERNLDKAFVLFDVMAGNGVAPDLIVYSILIDGLFKAGRLEDGHRLLLVALDKGIKLDVIGFSSAMDAYVKIGDLGRVSQIYKRMLNEGISPNVVSCSILIKGFCQNGRILEACGLFVQILKLGFEPSILTYSALIAGFFQSGNPRDGLYLYEDMIKKRCEPDTIVYSVLINGLCKQGLVGDALRFFFQAMNRGLSPDVFTLNTLLDSFCRLKCIVGVMKVYNLMGMLNIKADTVTYTILIKGAAQLAYTILIRGYCKVGRLTEAMMLYDNMLLNGLTPDHFLERTLEEYQLQKAGAKHFCA</sequence>
<gene>
    <name evidence="4" type="ORF">OIU77_008226</name>
</gene>
<dbReference type="Proteomes" id="UP001141253">
    <property type="component" value="Chromosome 15W"/>
</dbReference>
<dbReference type="Pfam" id="PF01535">
    <property type="entry name" value="PPR"/>
    <property type="match status" value="1"/>
</dbReference>
<comment type="caution">
    <text evidence="4">The sequence shown here is derived from an EMBL/GenBank/DDBJ whole genome shotgun (WGS) entry which is preliminary data.</text>
</comment>